<proteinExistence type="predicted"/>
<sequence>MFFFDTIQKNSLLYENREIMYIYYFISLHKNIMRKLSEGVEKTLIILFSYKDFHDLLCTKRIL</sequence>
<name>A0A5Q2N1C3_9FIRM</name>
<reference evidence="2" key="1">
    <citation type="submission" date="2019-11" db="EMBL/GenBank/DDBJ databases">
        <title>Genome sequence of Heliorestis convoluta strain HH, an alkaliphilic and minimalistic phototrophic bacterium from a soda lake in Egypt.</title>
        <authorList>
            <person name="Dewey E.D."/>
            <person name="Stokes L.M."/>
            <person name="Burchell B.M."/>
            <person name="Shaffer K.N."/>
            <person name="Huntington A.M."/>
            <person name="Baker J.M."/>
            <person name="Nadendla S."/>
            <person name="Giglio M.G."/>
            <person name="Touchman J.W."/>
            <person name="Blankenship R.E."/>
            <person name="Madigan M.T."/>
            <person name="Sattley W.M."/>
        </authorList>
    </citation>
    <scope>NUCLEOTIDE SEQUENCE [LARGE SCALE GENOMIC DNA]</scope>
    <source>
        <strain evidence="2">HH</strain>
    </source>
</reference>
<keyword evidence="2" id="KW-1185">Reference proteome</keyword>
<organism evidence="1 2">
    <name type="scientific">Heliorestis convoluta</name>
    <dbReference type="NCBI Taxonomy" id="356322"/>
    <lineage>
        <taxon>Bacteria</taxon>
        <taxon>Bacillati</taxon>
        <taxon>Bacillota</taxon>
        <taxon>Clostridia</taxon>
        <taxon>Eubacteriales</taxon>
        <taxon>Heliobacteriaceae</taxon>
        <taxon>Heliorestis</taxon>
    </lineage>
</organism>
<dbReference type="AlphaFoldDB" id="A0A5Q2N1C3"/>
<evidence type="ECO:0000313" key="2">
    <source>
        <dbReference type="Proteomes" id="UP000366051"/>
    </source>
</evidence>
<gene>
    <name evidence="1" type="ORF">FTV88_1466</name>
</gene>
<accession>A0A5Q2N1C3</accession>
<dbReference type="KEGG" id="hcv:FTV88_1466"/>
<protein>
    <submittedName>
        <fullName evidence="1">Uncharacterized protein</fullName>
    </submittedName>
</protein>
<dbReference type="Proteomes" id="UP000366051">
    <property type="component" value="Chromosome"/>
</dbReference>
<evidence type="ECO:0000313" key="1">
    <source>
        <dbReference type="EMBL" id="QGG47613.1"/>
    </source>
</evidence>
<dbReference type="EMBL" id="CP045875">
    <property type="protein sequence ID" value="QGG47613.1"/>
    <property type="molecule type" value="Genomic_DNA"/>
</dbReference>